<evidence type="ECO:0000256" key="4">
    <source>
        <dbReference type="SAM" id="MobiDB-lite"/>
    </source>
</evidence>
<keyword evidence="5" id="KW-0732">Signal</keyword>
<dbReference type="EMBL" id="SMLW01000641">
    <property type="protein sequence ID" value="MTI27750.1"/>
    <property type="molecule type" value="Genomic_DNA"/>
</dbReference>
<dbReference type="Pfam" id="PF13432">
    <property type="entry name" value="TPR_16"/>
    <property type="match status" value="4"/>
</dbReference>
<name>A0ABW9RXM6_9BACT</name>
<dbReference type="Gene3D" id="1.25.40.10">
    <property type="entry name" value="Tetratricopeptide repeat domain"/>
    <property type="match status" value="9"/>
</dbReference>
<comment type="caution">
    <text evidence="6">The sequence shown here is derived from an EMBL/GenBank/DDBJ whole genome shotgun (WGS) entry which is preliminary data.</text>
</comment>
<protein>
    <submittedName>
        <fullName evidence="6">Tetratricopeptide repeat protein</fullName>
    </submittedName>
</protein>
<evidence type="ECO:0000256" key="1">
    <source>
        <dbReference type="ARBA" id="ARBA00022737"/>
    </source>
</evidence>
<dbReference type="PANTHER" id="PTHR45586">
    <property type="entry name" value="TPR REPEAT-CONTAINING PROTEIN PA4667"/>
    <property type="match status" value="1"/>
</dbReference>
<dbReference type="RefSeq" id="WP_155174749.1">
    <property type="nucleotide sequence ID" value="NZ_BAAAFL010000031.1"/>
</dbReference>
<sequence length="1019" mass="117764">MRLKYSLVFLAFISISAWSQNTVYQSESNTLYRKGLELLDKSDYTAARESFEQFVEQSDDDIRKIDAEYYIAFSALSLYHSDGEKLIEDFIRKHKNHPKAAVAYLELGNFYFAQKNYSKAVRYLSKVNLSLVTEKQRQETRFKLGYSHFSQQEFTEALNYFNVLKRQSTPYAAASSYYAGYIEYHNGEYDKAIADLERAEQNDAYKSVVPGMIANAYYKQKRYDDLIAYSKKVLAGAGSVNQKDFYLLTADAYLNKGNFKQAAEYYQLYNEKINNPSPDIRYRAGYVNYRLGNNEEAIANLKHAASDRDSIGIYASYYLGILYLKEGNKLYALTAFDNARKNKISTSLREEGAYQYGKINYDLGRSEDAIEAFRQFVDNYPKSSHIDEVNDLLSEAYLNSNNYNLAIEHIENMRSMNKSMEKVYQKATYLKGAELFNKGDYRQAIDLFKKSLKHPIDPEYVAMANLWAAEGYSVGQKYEEAIGHYQAIIGSSYGRNTDSGLKARYGLGYAYYNTKAYDKALIHFKEYVNKLEPAEDKLYYDDALLRLADCYYVAKSYDNALRYYNQAIKFNKVDNDYAHLQAGIVLGIQGNVAQAKERYNFIIDNYTRSRYYDDALFQKAQLNFEKGLYEEAVDGFSNLISKRSSSQYVPYAYMRRASSNYNLKQYDKSISDYKKILDTYPTHSIASEVLLPLQEVLNIQNRSGEFDSYLAQFKNANPEKKGIENVEFETAKNQYFNLDYKKSISSFRDYIRNYPDNPKVPEAKYYIAESHYRLSEFDQALEVYNELLAKGTSNQLSRIIHRIAEIEYRNGRYENAAYFYYRLVNAANSKKEQYYGWAGLMESYYLLSKYDSTSHYANIILEKGNVNISSQNKASLYLGKAAYARGNYEDAKDEFLSTLNTAKDEHGAEAQYLLGQIFYQNKQYQQSIEALIELNNSFNIYEEWVGKAYLLLADNYAALGDYFQAKGTLKSIIENFPLEHIRQKAKAKLADIEQAQKQKERGASSEADSLTIDIKDIEN</sequence>
<proteinExistence type="predicted"/>
<dbReference type="InterPro" id="IPR051012">
    <property type="entry name" value="CellSynth/LPSAsmb/PSIAsmb"/>
</dbReference>
<dbReference type="SUPFAM" id="SSF48452">
    <property type="entry name" value="TPR-like"/>
    <property type="match status" value="7"/>
</dbReference>
<dbReference type="InterPro" id="IPR019734">
    <property type="entry name" value="TPR_rpt"/>
</dbReference>
<feature type="region of interest" description="Disordered" evidence="4">
    <location>
        <begin position="996"/>
        <end position="1019"/>
    </location>
</feature>
<evidence type="ECO:0000313" key="6">
    <source>
        <dbReference type="EMBL" id="MTI27750.1"/>
    </source>
</evidence>
<dbReference type="Pfam" id="PF13174">
    <property type="entry name" value="TPR_6"/>
    <property type="match status" value="4"/>
</dbReference>
<gene>
    <name evidence="6" type="ORF">E1163_22530</name>
</gene>
<dbReference type="InterPro" id="IPR011990">
    <property type="entry name" value="TPR-like_helical_dom_sf"/>
</dbReference>
<dbReference type="SMART" id="SM00028">
    <property type="entry name" value="TPR"/>
    <property type="match status" value="17"/>
</dbReference>
<keyword evidence="7" id="KW-1185">Reference proteome</keyword>
<dbReference type="PROSITE" id="PS50005">
    <property type="entry name" value="TPR"/>
    <property type="match status" value="3"/>
</dbReference>
<dbReference type="Proteomes" id="UP000798808">
    <property type="component" value="Unassembled WGS sequence"/>
</dbReference>
<organism evidence="6 7">
    <name type="scientific">Fulvivirga kasyanovii</name>
    <dbReference type="NCBI Taxonomy" id="396812"/>
    <lineage>
        <taxon>Bacteria</taxon>
        <taxon>Pseudomonadati</taxon>
        <taxon>Bacteroidota</taxon>
        <taxon>Cytophagia</taxon>
        <taxon>Cytophagales</taxon>
        <taxon>Fulvivirgaceae</taxon>
        <taxon>Fulvivirga</taxon>
    </lineage>
</organism>
<evidence type="ECO:0000256" key="2">
    <source>
        <dbReference type="ARBA" id="ARBA00022803"/>
    </source>
</evidence>
<feature type="signal peptide" evidence="5">
    <location>
        <begin position="1"/>
        <end position="19"/>
    </location>
</feature>
<evidence type="ECO:0000256" key="5">
    <source>
        <dbReference type="SAM" id="SignalP"/>
    </source>
</evidence>
<reference evidence="6 7" key="1">
    <citation type="submission" date="2019-02" db="EMBL/GenBank/DDBJ databases">
        <authorList>
            <person name="Goldberg S.R."/>
            <person name="Haltli B.A."/>
            <person name="Correa H."/>
            <person name="Russell K.G."/>
        </authorList>
    </citation>
    <scope>NUCLEOTIDE SEQUENCE [LARGE SCALE GENOMIC DNA]</scope>
    <source>
        <strain evidence="6 7">JCM 16186</strain>
    </source>
</reference>
<evidence type="ECO:0000256" key="3">
    <source>
        <dbReference type="PROSITE-ProRule" id="PRU00339"/>
    </source>
</evidence>
<keyword evidence="1" id="KW-0677">Repeat</keyword>
<dbReference type="Pfam" id="PF12895">
    <property type="entry name" value="ANAPC3"/>
    <property type="match status" value="1"/>
</dbReference>
<evidence type="ECO:0000313" key="7">
    <source>
        <dbReference type="Proteomes" id="UP000798808"/>
    </source>
</evidence>
<accession>A0ABW9RXM6</accession>
<feature type="repeat" description="TPR" evidence="3">
    <location>
        <begin position="541"/>
        <end position="574"/>
    </location>
</feature>
<feature type="repeat" description="TPR" evidence="3">
    <location>
        <begin position="761"/>
        <end position="794"/>
    </location>
</feature>
<feature type="chain" id="PRO_5046245807" evidence="5">
    <location>
        <begin position="20"/>
        <end position="1019"/>
    </location>
</feature>
<dbReference type="PANTHER" id="PTHR45586:SF1">
    <property type="entry name" value="LIPOPOLYSACCHARIDE ASSEMBLY PROTEIN B"/>
    <property type="match status" value="1"/>
</dbReference>
<keyword evidence="2 3" id="KW-0802">TPR repeat</keyword>
<feature type="repeat" description="TPR" evidence="3">
    <location>
        <begin position="650"/>
        <end position="683"/>
    </location>
</feature>